<keyword evidence="2" id="KW-1133">Transmembrane helix</keyword>
<keyword evidence="2" id="KW-0472">Membrane</keyword>
<sequence length="165" mass="18120">MTEFLGGDLGIRFQIFGLAVISGLVFYYLILQRLRIRQNAVQAELKQGMDKLDKLIEQLKMDIETLPGRSQRSLPGSGARIQPLSANGHRGTAPKSSAYRAGLTEDSAAVWDSYGSITELFRKGVSISEISERTGIPRGEVQLVLDLGLDSGVSLRRRSAEIRLS</sequence>
<evidence type="ECO:0008006" key="4">
    <source>
        <dbReference type="Google" id="ProtNLM"/>
    </source>
</evidence>
<evidence type="ECO:0000313" key="3">
    <source>
        <dbReference type="EMBL" id="VBB42496.1"/>
    </source>
</evidence>
<evidence type="ECO:0000256" key="2">
    <source>
        <dbReference type="SAM" id="Phobius"/>
    </source>
</evidence>
<name>A0A653A380_UNCDX</name>
<protein>
    <recommendedName>
        <fullName evidence="4">DUF2802 domain-containing protein</fullName>
    </recommendedName>
</protein>
<evidence type="ECO:0000256" key="1">
    <source>
        <dbReference type="SAM" id="MobiDB-lite"/>
    </source>
</evidence>
<reference evidence="3" key="1">
    <citation type="submission" date="2018-07" db="EMBL/GenBank/DDBJ databases">
        <authorList>
            <consortium name="Genoscope - CEA"/>
            <person name="William W."/>
        </authorList>
    </citation>
    <scope>NUCLEOTIDE SEQUENCE</scope>
    <source>
        <strain evidence="3">IK1</strain>
    </source>
</reference>
<organism evidence="3">
    <name type="scientific">Uncultured Desulfatiglans sp</name>
    <dbReference type="NCBI Taxonomy" id="1748965"/>
    <lineage>
        <taxon>Bacteria</taxon>
        <taxon>Pseudomonadati</taxon>
        <taxon>Thermodesulfobacteriota</taxon>
        <taxon>Desulfobacteria</taxon>
        <taxon>Desulfatiglandales</taxon>
        <taxon>Desulfatiglandaceae</taxon>
        <taxon>Desulfatiglans</taxon>
        <taxon>environmental samples</taxon>
    </lineage>
</organism>
<proteinExistence type="predicted"/>
<dbReference type="AlphaFoldDB" id="A0A653A380"/>
<keyword evidence="2" id="KW-0812">Transmembrane</keyword>
<dbReference type="EMBL" id="UPXX01000013">
    <property type="protein sequence ID" value="VBB42496.1"/>
    <property type="molecule type" value="Genomic_DNA"/>
</dbReference>
<feature type="region of interest" description="Disordered" evidence="1">
    <location>
        <begin position="67"/>
        <end position="98"/>
    </location>
</feature>
<feature type="transmembrane region" description="Helical" evidence="2">
    <location>
        <begin position="12"/>
        <end position="30"/>
    </location>
</feature>
<accession>A0A653A380</accession>
<gene>
    <name evidence="3" type="ORF">TRIP_B200636</name>
</gene>